<evidence type="ECO:0000313" key="2">
    <source>
        <dbReference type="Proteomes" id="UP000001025"/>
    </source>
</evidence>
<dbReference type="AlphaFoldDB" id="Q7UFT3"/>
<protein>
    <submittedName>
        <fullName evidence="1">Uncharacterized protein</fullName>
    </submittedName>
</protein>
<keyword evidence="2" id="KW-1185">Reference proteome</keyword>
<proteinExistence type="predicted"/>
<dbReference type="STRING" id="243090.RB8356"/>
<sequence length="69" mass="7945">MTVSNHIHDNHRERWRRIRWHDSAKRAAKKSKWATVSKPGVKRSTWAVSVPRSPAVPAVNLSPTCKKFT</sequence>
<dbReference type="EMBL" id="BX294147">
    <property type="protein sequence ID" value="CAD78597.1"/>
    <property type="molecule type" value="Genomic_DNA"/>
</dbReference>
<name>Q7UFT3_RHOBA</name>
<evidence type="ECO:0000313" key="1">
    <source>
        <dbReference type="EMBL" id="CAD78597.1"/>
    </source>
</evidence>
<dbReference type="KEGG" id="rba:RB8356"/>
<accession>Q7UFT3</accession>
<dbReference type="InParanoid" id="Q7UFT3"/>
<organism evidence="1 2">
    <name type="scientific">Rhodopirellula baltica (strain DSM 10527 / NCIMB 13988 / SH1)</name>
    <dbReference type="NCBI Taxonomy" id="243090"/>
    <lineage>
        <taxon>Bacteria</taxon>
        <taxon>Pseudomonadati</taxon>
        <taxon>Planctomycetota</taxon>
        <taxon>Planctomycetia</taxon>
        <taxon>Pirellulales</taxon>
        <taxon>Pirellulaceae</taxon>
        <taxon>Rhodopirellula</taxon>
    </lineage>
</organism>
<reference evidence="1 2" key="1">
    <citation type="journal article" date="2003" name="Proc. Natl. Acad. Sci. U.S.A.">
        <title>Complete genome sequence of the marine planctomycete Pirellula sp. strain 1.</title>
        <authorList>
            <person name="Gloeckner F.O."/>
            <person name="Kube M."/>
            <person name="Bauer M."/>
            <person name="Teeling H."/>
            <person name="Lombardot T."/>
            <person name="Ludwig W."/>
            <person name="Gade D."/>
            <person name="Beck A."/>
            <person name="Borzym K."/>
            <person name="Heitmann K."/>
            <person name="Rabus R."/>
            <person name="Schlesner H."/>
            <person name="Amann R."/>
            <person name="Reinhardt R."/>
        </authorList>
    </citation>
    <scope>NUCLEOTIDE SEQUENCE [LARGE SCALE GENOMIC DNA]</scope>
    <source>
        <strain evidence="2">DSM 10527 / NCIMB 13988 / SH1</strain>
    </source>
</reference>
<dbReference type="Proteomes" id="UP000001025">
    <property type="component" value="Chromosome"/>
</dbReference>
<dbReference type="EnsemblBacteria" id="CAD78597">
    <property type="protein sequence ID" value="CAD78597"/>
    <property type="gene ID" value="RB8356"/>
</dbReference>
<dbReference type="HOGENOM" id="CLU_2773153_0_0_0"/>
<gene>
    <name evidence="1" type="ordered locus">RB8356</name>
</gene>